<name>G0S5P9_CHATD</name>
<keyword evidence="1" id="KW-1133">Transmembrane helix</keyword>
<sequence>MLRARFFTTSCRWFKQKPPTRLPWPPKPVKPGNTAIKAAEAPSNPTSGQITVSTATVAHTAISKAASTPAPTPKPVASSKPLPFLPPDGIPATYAERLASRGRTLLYEAPSHFWFRAGCFSSGAFCASYTVYQYWTVILHPPEGLLWWVPHAFGVILVFMSGMAAYFIMGTGRIVRTIEAVPWRQVFGEGVPKKKPWMSKAVKKSLQTTSPQEGAKKVLVEVATRGMIPFWPAKKRLYLPEEIQLPMRMNSVYGSGAIGGAGPQNNEYLSLAERVRRERALREAREAERKYNMDHILTAPFRDARKVFRGMFKGIRRSFDREGFVKIKLGDEKYKLDVTGGWALDEGRAMDRLLAVRPNALR</sequence>
<proteinExistence type="predicted"/>
<dbReference type="OrthoDB" id="4140442at2759"/>
<evidence type="ECO:0000256" key="1">
    <source>
        <dbReference type="SAM" id="Phobius"/>
    </source>
</evidence>
<protein>
    <submittedName>
        <fullName evidence="2">Uncharacterized protein</fullName>
    </submittedName>
</protein>
<gene>
    <name evidence="2" type="ORF">CTHT_0025040</name>
</gene>
<dbReference type="OMA" id="YFFRASH"/>
<organism evidence="3">
    <name type="scientific">Chaetomium thermophilum (strain DSM 1495 / CBS 144.50 / IMI 039719)</name>
    <name type="common">Thermochaetoides thermophila</name>
    <dbReference type="NCBI Taxonomy" id="759272"/>
    <lineage>
        <taxon>Eukaryota</taxon>
        <taxon>Fungi</taxon>
        <taxon>Dikarya</taxon>
        <taxon>Ascomycota</taxon>
        <taxon>Pezizomycotina</taxon>
        <taxon>Sordariomycetes</taxon>
        <taxon>Sordariomycetidae</taxon>
        <taxon>Sordariales</taxon>
        <taxon>Chaetomiaceae</taxon>
        <taxon>Thermochaetoides</taxon>
    </lineage>
</organism>
<keyword evidence="3" id="KW-1185">Reference proteome</keyword>
<reference evidence="2 3" key="1">
    <citation type="journal article" date="2011" name="Cell">
        <title>Insight into structure and assembly of the nuclear pore complex by utilizing the genome of a eukaryotic thermophile.</title>
        <authorList>
            <person name="Amlacher S."/>
            <person name="Sarges P."/>
            <person name="Flemming D."/>
            <person name="van Noort V."/>
            <person name="Kunze R."/>
            <person name="Devos D.P."/>
            <person name="Arumugam M."/>
            <person name="Bork P."/>
            <person name="Hurt E."/>
        </authorList>
    </citation>
    <scope>NUCLEOTIDE SEQUENCE [LARGE SCALE GENOMIC DNA]</scope>
    <source>
        <strain evidence="3">DSM 1495 / CBS 144.50 / IMI 039719</strain>
    </source>
</reference>
<dbReference type="eggNOG" id="ENOG502SX2A">
    <property type="taxonomic scope" value="Eukaryota"/>
</dbReference>
<dbReference type="HOGENOM" id="CLU_052402_0_0_1"/>
<dbReference type="Proteomes" id="UP000008066">
    <property type="component" value="Unassembled WGS sequence"/>
</dbReference>
<evidence type="ECO:0000313" key="2">
    <source>
        <dbReference type="EMBL" id="EGS20668.1"/>
    </source>
</evidence>
<dbReference type="AlphaFoldDB" id="G0S5P9"/>
<keyword evidence="1" id="KW-0812">Transmembrane</keyword>
<dbReference type="STRING" id="759272.G0S5P9"/>
<dbReference type="KEGG" id="cthr:CTHT_0025040"/>
<evidence type="ECO:0000313" key="3">
    <source>
        <dbReference type="Proteomes" id="UP000008066"/>
    </source>
</evidence>
<keyword evidence="1" id="KW-0472">Membrane</keyword>
<accession>G0S5P9</accession>
<feature type="transmembrane region" description="Helical" evidence="1">
    <location>
        <begin position="147"/>
        <end position="168"/>
    </location>
</feature>
<dbReference type="EMBL" id="GL988041">
    <property type="protein sequence ID" value="EGS20668.1"/>
    <property type="molecule type" value="Genomic_DNA"/>
</dbReference>
<feature type="transmembrane region" description="Helical" evidence="1">
    <location>
        <begin position="113"/>
        <end position="135"/>
    </location>
</feature>
<dbReference type="RefSeq" id="XP_006692964.1">
    <property type="nucleotide sequence ID" value="XM_006692901.1"/>
</dbReference>
<dbReference type="GeneID" id="18256542"/>